<organism evidence="1 2">
    <name type="scientific">Neolewinella lacunae</name>
    <dbReference type="NCBI Taxonomy" id="1517758"/>
    <lineage>
        <taxon>Bacteria</taxon>
        <taxon>Pseudomonadati</taxon>
        <taxon>Bacteroidota</taxon>
        <taxon>Saprospiria</taxon>
        <taxon>Saprospirales</taxon>
        <taxon>Lewinellaceae</taxon>
        <taxon>Neolewinella</taxon>
    </lineage>
</organism>
<protein>
    <submittedName>
        <fullName evidence="1">Uncharacterized protein</fullName>
    </submittedName>
</protein>
<dbReference type="Proteomes" id="UP000650081">
    <property type="component" value="Unassembled WGS sequence"/>
</dbReference>
<comment type="caution">
    <text evidence="1">The sequence shown here is derived from an EMBL/GenBank/DDBJ whole genome shotgun (WGS) entry which is preliminary data.</text>
</comment>
<dbReference type="EMBL" id="JACSIT010000107">
    <property type="protein sequence ID" value="MBC6994896.1"/>
    <property type="molecule type" value="Genomic_DNA"/>
</dbReference>
<sequence length="347" mass="40041">MKCLLCGINEATRSNTHYLTDSIIRSALNVDGKNIRDTGLFWQFSTQKAGARFGFQQATNIAKLEEVLGRQPTDEEIAHAVAETAFSVDNHFCPSCEVHFGEIERPFIETTLPKFRGADLTGISEIGVEDVRISRAFFLLQVLRSALCDKAFNVSSGVLDDLKYLILNFQDADVTQFTKYPLLVTYLQTTGGQTAYTENQVGFVVYDIHRIILMNDFVVQFFEKEPDVVLADFNDLYDLSDFEHFLNIHEEIFLFKIFSNKQRQSFLFSGFKEFLDILVVYFREKYVSRFKQEPSRRIIGHFLATLSDQSLDMPLGIRYGDERLEVVANTILDRVARETAKYRFWRR</sequence>
<gene>
    <name evidence="1" type="ORF">H9S92_12025</name>
</gene>
<name>A0A923PLG6_9BACT</name>
<accession>A0A923PLG6</accession>
<evidence type="ECO:0000313" key="1">
    <source>
        <dbReference type="EMBL" id="MBC6994896.1"/>
    </source>
</evidence>
<reference evidence="1" key="1">
    <citation type="submission" date="2020-08" db="EMBL/GenBank/DDBJ databases">
        <title>Lewinella bacteria from marine environments.</title>
        <authorList>
            <person name="Zhong Y."/>
        </authorList>
    </citation>
    <scope>NUCLEOTIDE SEQUENCE</scope>
    <source>
        <strain evidence="1">KCTC 42187</strain>
    </source>
</reference>
<evidence type="ECO:0000313" key="2">
    <source>
        <dbReference type="Proteomes" id="UP000650081"/>
    </source>
</evidence>
<keyword evidence="2" id="KW-1185">Reference proteome</keyword>
<proteinExistence type="predicted"/>
<dbReference type="AlphaFoldDB" id="A0A923PLG6"/>
<dbReference type="RefSeq" id="WP_187466965.1">
    <property type="nucleotide sequence ID" value="NZ_JACSIT010000107.1"/>
</dbReference>